<dbReference type="EMBL" id="LDJJ01000004">
    <property type="protein sequence ID" value="KRG72487.1"/>
    <property type="molecule type" value="Genomic_DNA"/>
</dbReference>
<dbReference type="Proteomes" id="UP000051863">
    <property type="component" value="Unassembled WGS sequence"/>
</dbReference>
<dbReference type="PATRIC" id="fig|405446.3.peg.2007"/>
<dbReference type="InterPro" id="IPR000182">
    <property type="entry name" value="GNAT_dom"/>
</dbReference>
<dbReference type="InterPro" id="IPR016181">
    <property type="entry name" value="Acyl_CoA_acyltransferase"/>
</dbReference>
<dbReference type="AlphaFoldDB" id="A0A0R0D2E7"/>
<dbReference type="RefSeq" id="WP_057626355.1">
    <property type="nucleotide sequence ID" value="NZ_LDJJ01000004.1"/>
</dbReference>
<accession>A0A0R0D2E7</accession>
<evidence type="ECO:0000259" key="1">
    <source>
        <dbReference type="PROSITE" id="PS51186"/>
    </source>
</evidence>
<comment type="caution">
    <text evidence="2">The sequence shown here is derived from an EMBL/GenBank/DDBJ whole genome shotgun (WGS) entry which is preliminary data.</text>
</comment>
<proteinExistence type="predicted"/>
<feature type="domain" description="N-acetyltransferase" evidence="1">
    <location>
        <begin position="1"/>
        <end position="142"/>
    </location>
</feature>
<name>A0A0R0D2E7_9GAMM</name>
<dbReference type="GO" id="GO:0016747">
    <property type="term" value="F:acyltransferase activity, transferring groups other than amino-acyl groups"/>
    <property type="evidence" value="ECO:0007669"/>
    <property type="project" value="InterPro"/>
</dbReference>
<evidence type="ECO:0000313" key="3">
    <source>
        <dbReference type="Proteomes" id="UP000051863"/>
    </source>
</evidence>
<dbReference type="NCBIfam" id="NF040501">
    <property type="entry name" value="resist_ArsN2"/>
    <property type="match status" value="1"/>
</dbReference>
<dbReference type="PROSITE" id="PS51186">
    <property type="entry name" value="GNAT"/>
    <property type="match status" value="1"/>
</dbReference>
<dbReference type="OrthoDB" id="5197788at2"/>
<dbReference type="CDD" id="cd04301">
    <property type="entry name" value="NAT_SF"/>
    <property type="match status" value="1"/>
</dbReference>
<dbReference type="SUPFAM" id="SSF55729">
    <property type="entry name" value="Acyl-CoA N-acyltransferases (Nat)"/>
    <property type="match status" value="1"/>
</dbReference>
<reference evidence="2 3" key="1">
    <citation type="submission" date="2015-05" db="EMBL/GenBank/DDBJ databases">
        <title>Genome sequencing and analysis of members of genus Stenotrophomonas.</title>
        <authorList>
            <person name="Patil P.P."/>
            <person name="Midha S."/>
            <person name="Patil P.B."/>
        </authorList>
    </citation>
    <scope>NUCLEOTIDE SEQUENCE [LARGE SCALE GENOMIC DNA]</scope>
    <source>
        <strain evidence="2 3">DSM 18941</strain>
    </source>
</reference>
<gene>
    <name evidence="2" type="ORF">ABB27_00980</name>
</gene>
<evidence type="ECO:0000313" key="2">
    <source>
        <dbReference type="EMBL" id="KRG72487.1"/>
    </source>
</evidence>
<protein>
    <recommendedName>
        <fullName evidence="1">N-acetyltransferase domain-containing protein</fullName>
    </recommendedName>
</protein>
<organism evidence="2 3">
    <name type="scientific">Stenotrophomonas terrae</name>
    <dbReference type="NCBI Taxonomy" id="405446"/>
    <lineage>
        <taxon>Bacteria</taxon>
        <taxon>Pseudomonadati</taxon>
        <taxon>Pseudomonadota</taxon>
        <taxon>Gammaproteobacteria</taxon>
        <taxon>Lysobacterales</taxon>
        <taxon>Lysobacteraceae</taxon>
        <taxon>Stenotrophomonas</taxon>
    </lineage>
</organism>
<keyword evidence="3" id="KW-1185">Reference proteome</keyword>
<dbReference type="Gene3D" id="3.40.630.30">
    <property type="match status" value="1"/>
</dbReference>
<sequence length="142" mass="15295">MKTFKTISVNVAVLSLLKDAALPVSDLEDSVHRVFGGLYEEDELIGVVGVELHPPAGLLRSLAVAQCHRGLGYGSVLVRHAEQLAINAGITELFLMTTTAAALFERCGYRCLPRAAAPESIRKSQQFAGLCPGTAEFMMKHL</sequence>
<dbReference type="Pfam" id="PF00583">
    <property type="entry name" value="Acetyltransf_1"/>
    <property type="match status" value="1"/>
</dbReference>